<reference evidence="2" key="1">
    <citation type="journal article" date="2019" name="Int. J. Syst. Evol. Microbiol.">
        <title>The Global Catalogue of Microorganisms (GCM) 10K type strain sequencing project: providing services to taxonomists for standard genome sequencing and annotation.</title>
        <authorList>
            <consortium name="The Broad Institute Genomics Platform"/>
            <consortium name="The Broad Institute Genome Sequencing Center for Infectious Disease"/>
            <person name="Wu L."/>
            <person name="Ma J."/>
        </authorList>
    </citation>
    <scope>NUCLEOTIDE SEQUENCE [LARGE SCALE GENOMIC DNA]</scope>
    <source>
        <strain evidence="2">JCM 10367</strain>
    </source>
</reference>
<comment type="caution">
    <text evidence="1">The sequence shown here is derived from an EMBL/GenBank/DDBJ whole genome shotgun (WGS) entry which is preliminary data.</text>
</comment>
<evidence type="ECO:0000313" key="1">
    <source>
        <dbReference type="EMBL" id="GAA0636455.1"/>
    </source>
</evidence>
<accession>A0ABP3SHT5</accession>
<dbReference type="RefSeq" id="WP_343998192.1">
    <property type="nucleotide sequence ID" value="NZ_BAAAGU010000008.1"/>
</dbReference>
<proteinExistence type="predicted"/>
<dbReference type="Proteomes" id="UP001500724">
    <property type="component" value="Unassembled WGS sequence"/>
</dbReference>
<evidence type="ECO:0000313" key="2">
    <source>
        <dbReference type="Proteomes" id="UP001500724"/>
    </source>
</evidence>
<protein>
    <submittedName>
        <fullName evidence="1">Uncharacterized protein</fullName>
    </submittedName>
</protein>
<organism evidence="1 2">
    <name type="scientific">Streptomyces thermocarboxydovorans</name>
    <dbReference type="NCBI Taxonomy" id="59298"/>
    <lineage>
        <taxon>Bacteria</taxon>
        <taxon>Bacillati</taxon>
        <taxon>Actinomycetota</taxon>
        <taxon>Actinomycetes</taxon>
        <taxon>Kitasatosporales</taxon>
        <taxon>Streptomycetaceae</taxon>
        <taxon>Streptomyces</taxon>
    </lineage>
</organism>
<name>A0ABP3SHT5_9ACTN</name>
<sequence length="114" mass="13135">MTPRTPAEQALAQSCTTGDGSVRFVVEDLSVDRLPRGHLLLAYRLRVERPGAEAERWAVSLPWEDRSFTDVFDSPSPESERLRQLVHLMRALLEEWWDTKGHNRRSARLGQRLP</sequence>
<dbReference type="EMBL" id="BAAAGU010000008">
    <property type="protein sequence ID" value="GAA0636455.1"/>
    <property type="molecule type" value="Genomic_DNA"/>
</dbReference>
<gene>
    <name evidence="1" type="ORF">GCM10009535_10900</name>
</gene>
<keyword evidence="2" id="KW-1185">Reference proteome</keyword>